<feature type="transmembrane region" description="Helical" evidence="1">
    <location>
        <begin position="38"/>
        <end position="60"/>
    </location>
</feature>
<accession>A0A1T5LXW4</accession>
<keyword evidence="3" id="KW-1185">Reference proteome</keyword>
<evidence type="ECO:0000313" key="3">
    <source>
        <dbReference type="Proteomes" id="UP000189777"/>
    </source>
</evidence>
<feature type="transmembrane region" description="Helical" evidence="1">
    <location>
        <begin position="107"/>
        <end position="128"/>
    </location>
</feature>
<evidence type="ECO:0000256" key="1">
    <source>
        <dbReference type="SAM" id="Phobius"/>
    </source>
</evidence>
<dbReference type="RefSeq" id="WP_079576442.1">
    <property type="nucleotide sequence ID" value="NZ_FUZQ01000008.1"/>
</dbReference>
<protein>
    <submittedName>
        <fullName evidence="2">Putative membrane protein</fullName>
    </submittedName>
</protein>
<reference evidence="2 3" key="1">
    <citation type="submission" date="2017-02" db="EMBL/GenBank/DDBJ databases">
        <authorList>
            <person name="Peterson S.W."/>
        </authorList>
    </citation>
    <scope>NUCLEOTIDE SEQUENCE [LARGE SCALE GENOMIC DNA]</scope>
    <source>
        <strain evidence="2 3">DSM 21481</strain>
    </source>
</reference>
<keyword evidence="1" id="KW-0472">Membrane</keyword>
<keyword evidence="1" id="KW-0812">Transmembrane</keyword>
<dbReference type="PANTHER" id="PTHR37309:SF1">
    <property type="entry name" value="SLR0284 PROTEIN"/>
    <property type="match status" value="1"/>
</dbReference>
<evidence type="ECO:0000313" key="2">
    <source>
        <dbReference type="EMBL" id="SKC80807.1"/>
    </source>
</evidence>
<dbReference type="InterPro" id="IPR007165">
    <property type="entry name" value="Phage_holin_4_2"/>
</dbReference>
<name>A0A1T5LXW4_9MICO</name>
<dbReference type="Pfam" id="PF04020">
    <property type="entry name" value="Phage_holin_4_2"/>
    <property type="match status" value="1"/>
</dbReference>
<dbReference type="AlphaFoldDB" id="A0A1T5LXW4"/>
<dbReference type="Proteomes" id="UP000189777">
    <property type="component" value="Unassembled WGS sequence"/>
</dbReference>
<dbReference type="STRING" id="526729.SAMN04324258_4095"/>
<sequence length="132" mass="14686">MNFIVRTLVTAVALWLSDLIFTNLEILPPYDGDNVLEYILAVLGVALVFTIISSFVKPIVSIISIPLLILTLGLFYLVINAFVLWLTAWITDQGWFGEWGVEVSGGFWWFIWIALILAVLQAVIGAFAPKKG</sequence>
<proteinExistence type="predicted"/>
<organism evidence="2 3">
    <name type="scientific">Krasilnikoviella flava</name>
    <dbReference type="NCBI Taxonomy" id="526729"/>
    <lineage>
        <taxon>Bacteria</taxon>
        <taxon>Bacillati</taxon>
        <taxon>Actinomycetota</taxon>
        <taxon>Actinomycetes</taxon>
        <taxon>Micrococcales</taxon>
        <taxon>Promicromonosporaceae</taxon>
        <taxon>Krasilnikoviella</taxon>
    </lineage>
</organism>
<dbReference type="PANTHER" id="PTHR37309">
    <property type="entry name" value="SLR0284 PROTEIN"/>
    <property type="match status" value="1"/>
</dbReference>
<keyword evidence="1" id="KW-1133">Transmembrane helix</keyword>
<dbReference type="EMBL" id="FUZQ01000008">
    <property type="protein sequence ID" value="SKC80807.1"/>
    <property type="molecule type" value="Genomic_DNA"/>
</dbReference>
<feature type="transmembrane region" description="Helical" evidence="1">
    <location>
        <begin position="67"/>
        <end position="87"/>
    </location>
</feature>
<dbReference type="OrthoDB" id="9810847at2"/>
<gene>
    <name evidence="2" type="ORF">SAMN04324258_4095</name>
</gene>